<keyword evidence="5 6" id="KW-0472">Membrane</keyword>
<keyword evidence="9" id="KW-1185">Reference proteome</keyword>
<dbReference type="PANTHER" id="PTHR43124">
    <property type="entry name" value="PURINE EFFLUX PUMP PBUE"/>
    <property type="match status" value="1"/>
</dbReference>
<feature type="transmembrane region" description="Helical" evidence="6">
    <location>
        <begin position="78"/>
        <end position="97"/>
    </location>
</feature>
<feature type="domain" description="Major facilitator superfamily (MFS) profile" evidence="7">
    <location>
        <begin position="10"/>
        <end position="390"/>
    </location>
</feature>
<feature type="transmembrane region" description="Helical" evidence="6">
    <location>
        <begin position="137"/>
        <end position="160"/>
    </location>
</feature>
<dbReference type="InterPro" id="IPR011701">
    <property type="entry name" value="MFS"/>
</dbReference>
<feature type="transmembrane region" description="Helical" evidence="6">
    <location>
        <begin position="166"/>
        <end position="185"/>
    </location>
</feature>
<dbReference type="InterPro" id="IPR020846">
    <property type="entry name" value="MFS_dom"/>
</dbReference>
<evidence type="ECO:0000313" key="8">
    <source>
        <dbReference type="EMBL" id="MBD2772230.1"/>
    </source>
</evidence>
<sequence>MSKPANSLPVKVTLLLVSTLTVMSNATIAPSLPLMRESFINVNNVDYLVRLVLTAPSLFVAIGAPFAGFIIDQLGRKPLLTITLLVYGLAGSSGLWLNSLGLILVGRALLGLSVAGIMTTVLTLIADYYVGSARTQFLGWQSAFSALGGVVFLSVGGFLADIGWRLPFLIYLIAWLFVPLVLMFLPEPSRTSQSATQQNTPIEPTTLPLGIVVFTYGIALLVQAVFYMIPVQLPFYLKSLTNATASESGLAIAFGSFFVAVGSLLYQRIKARLTFISVYSMGFISMGVGYGVISLANSYAIVLLGLAIAGFGLGLLVPNMNLCLTSITPAVLRGRTLGGLTTCFFLGQFISPLLSQPLGQLVGLSIAYRLAGILLVVLALMTLAVMSRHKNWA</sequence>
<feature type="transmembrane region" description="Helical" evidence="6">
    <location>
        <begin position="273"/>
        <end position="293"/>
    </location>
</feature>
<feature type="transmembrane region" description="Helical" evidence="6">
    <location>
        <begin position="366"/>
        <end position="386"/>
    </location>
</feature>
<dbReference type="PANTHER" id="PTHR43124:SF3">
    <property type="entry name" value="CHLORAMPHENICOL EFFLUX PUMP RV0191"/>
    <property type="match status" value="1"/>
</dbReference>
<dbReference type="RefSeq" id="WP_190826541.1">
    <property type="nucleotide sequence ID" value="NZ_CAWPPI010000036.1"/>
</dbReference>
<feature type="transmembrane region" description="Helical" evidence="6">
    <location>
        <begin position="299"/>
        <end position="317"/>
    </location>
</feature>
<keyword evidence="3 6" id="KW-0812">Transmembrane</keyword>
<keyword evidence="2" id="KW-1003">Cell membrane</keyword>
<accession>A0A8J7CCA1</accession>
<evidence type="ECO:0000256" key="5">
    <source>
        <dbReference type="ARBA" id="ARBA00023136"/>
    </source>
</evidence>
<evidence type="ECO:0000256" key="2">
    <source>
        <dbReference type="ARBA" id="ARBA00022475"/>
    </source>
</evidence>
<dbReference type="Proteomes" id="UP000629098">
    <property type="component" value="Unassembled WGS sequence"/>
</dbReference>
<gene>
    <name evidence="8" type="ORF">ICL16_09090</name>
</gene>
<feature type="transmembrane region" description="Helical" evidence="6">
    <location>
        <begin position="109"/>
        <end position="130"/>
    </location>
</feature>
<dbReference type="GO" id="GO:0022857">
    <property type="term" value="F:transmembrane transporter activity"/>
    <property type="evidence" value="ECO:0007669"/>
    <property type="project" value="InterPro"/>
</dbReference>
<comment type="caution">
    <text evidence="8">The sequence shown here is derived from an EMBL/GenBank/DDBJ whole genome shotgun (WGS) entry which is preliminary data.</text>
</comment>
<dbReference type="Gene3D" id="1.20.1250.20">
    <property type="entry name" value="MFS general substrate transporter like domains"/>
    <property type="match status" value="1"/>
</dbReference>
<feature type="transmembrane region" description="Helical" evidence="6">
    <location>
        <begin position="337"/>
        <end position="354"/>
    </location>
</feature>
<proteinExistence type="predicted"/>
<evidence type="ECO:0000259" key="7">
    <source>
        <dbReference type="PROSITE" id="PS50850"/>
    </source>
</evidence>
<protein>
    <submittedName>
        <fullName evidence="8">MFS transporter</fullName>
    </submittedName>
</protein>
<keyword evidence="4 6" id="KW-1133">Transmembrane helix</keyword>
<dbReference type="PROSITE" id="PS00216">
    <property type="entry name" value="SUGAR_TRANSPORT_1"/>
    <property type="match status" value="1"/>
</dbReference>
<organism evidence="8 9">
    <name type="scientific">Iningainema tapete BLCC-T55</name>
    <dbReference type="NCBI Taxonomy" id="2748662"/>
    <lineage>
        <taxon>Bacteria</taxon>
        <taxon>Bacillati</taxon>
        <taxon>Cyanobacteriota</taxon>
        <taxon>Cyanophyceae</taxon>
        <taxon>Nostocales</taxon>
        <taxon>Scytonemataceae</taxon>
        <taxon>Iningainema tapete</taxon>
    </lineage>
</organism>
<dbReference type="InterPro" id="IPR005829">
    <property type="entry name" value="Sugar_transporter_CS"/>
</dbReference>
<reference evidence="8" key="1">
    <citation type="submission" date="2020-09" db="EMBL/GenBank/DDBJ databases">
        <title>Iningainema tapete sp. nov. (Scytonemataceae, Cyanobacteria) from greenhouses in central Florida (USA) produces two types of nodularin with biosynthetic potential for microcystin-LR and anabaenopeptins.</title>
        <authorList>
            <person name="Berthold D.E."/>
            <person name="Lefler F.W."/>
            <person name="Huang I.-S."/>
            <person name="Abdulla H."/>
            <person name="Zimba P.V."/>
            <person name="Laughinghouse H.D. IV."/>
        </authorList>
    </citation>
    <scope>NUCLEOTIDE SEQUENCE</scope>
    <source>
        <strain evidence="8">BLCCT55</strain>
    </source>
</reference>
<dbReference type="PROSITE" id="PS50850">
    <property type="entry name" value="MFS"/>
    <property type="match status" value="1"/>
</dbReference>
<comment type="subcellular location">
    <subcellularLocation>
        <location evidence="1">Cell membrane</location>
        <topology evidence="1">Multi-pass membrane protein</topology>
    </subcellularLocation>
</comment>
<feature type="transmembrane region" description="Helical" evidence="6">
    <location>
        <begin position="47"/>
        <end position="71"/>
    </location>
</feature>
<dbReference type="AlphaFoldDB" id="A0A8J7CCA1"/>
<dbReference type="CDD" id="cd17473">
    <property type="entry name" value="MFS_arabinose_efflux_permease_like"/>
    <property type="match status" value="1"/>
</dbReference>
<feature type="transmembrane region" description="Helical" evidence="6">
    <location>
        <begin position="249"/>
        <end position="266"/>
    </location>
</feature>
<feature type="transmembrane region" description="Helical" evidence="6">
    <location>
        <begin position="206"/>
        <end position="229"/>
    </location>
</feature>
<evidence type="ECO:0000313" key="9">
    <source>
        <dbReference type="Proteomes" id="UP000629098"/>
    </source>
</evidence>
<dbReference type="SUPFAM" id="SSF103473">
    <property type="entry name" value="MFS general substrate transporter"/>
    <property type="match status" value="1"/>
</dbReference>
<dbReference type="EMBL" id="JACXAE010000036">
    <property type="protein sequence ID" value="MBD2772230.1"/>
    <property type="molecule type" value="Genomic_DNA"/>
</dbReference>
<dbReference type="Pfam" id="PF07690">
    <property type="entry name" value="MFS_1"/>
    <property type="match status" value="1"/>
</dbReference>
<dbReference type="InterPro" id="IPR050189">
    <property type="entry name" value="MFS_Efflux_Transporters"/>
</dbReference>
<evidence type="ECO:0000256" key="1">
    <source>
        <dbReference type="ARBA" id="ARBA00004651"/>
    </source>
</evidence>
<name>A0A8J7CCA1_9CYAN</name>
<evidence type="ECO:0000256" key="4">
    <source>
        <dbReference type="ARBA" id="ARBA00022989"/>
    </source>
</evidence>
<evidence type="ECO:0000256" key="3">
    <source>
        <dbReference type="ARBA" id="ARBA00022692"/>
    </source>
</evidence>
<dbReference type="InterPro" id="IPR036259">
    <property type="entry name" value="MFS_trans_sf"/>
</dbReference>
<dbReference type="GO" id="GO:0005886">
    <property type="term" value="C:plasma membrane"/>
    <property type="evidence" value="ECO:0007669"/>
    <property type="project" value="UniProtKB-SubCell"/>
</dbReference>
<evidence type="ECO:0000256" key="6">
    <source>
        <dbReference type="SAM" id="Phobius"/>
    </source>
</evidence>